<sequence>MTEHPHELDLTKLPRLRSEEVKLLWVSNFWDGPLEGMAEYRGERCFYVVAEQELIAARDEMRRWVLYRLTPEQLGEEERWHALFVRHVGAHFDFTGTPAPEGAHPHPERFYEPYQAEYRPPLLGAGQALGWVEDFASSSGPSQ</sequence>
<gene>
    <name evidence="1" type="ORF">FJV41_26625</name>
</gene>
<organism evidence="1 2">
    <name type="scientific">Myxococcus llanfairpwllgwyngyllgogerychwyrndrobwllllantysiliogogogochensis</name>
    <dbReference type="NCBI Taxonomy" id="2590453"/>
    <lineage>
        <taxon>Bacteria</taxon>
        <taxon>Pseudomonadati</taxon>
        <taxon>Myxococcota</taxon>
        <taxon>Myxococcia</taxon>
        <taxon>Myxococcales</taxon>
        <taxon>Cystobacterineae</taxon>
        <taxon>Myxococcaceae</taxon>
        <taxon>Myxococcus</taxon>
    </lineage>
</organism>
<dbReference type="EMBL" id="VIFM01000120">
    <property type="protein sequence ID" value="TQF12896.1"/>
    <property type="molecule type" value="Genomic_DNA"/>
</dbReference>
<name>A0A540WV78_9BACT</name>
<dbReference type="Proteomes" id="UP000315369">
    <property type="component" value="Unassembled WGS sequence"/>
</dbReference>
<accession>A0A540WV78</accession>
<dbReference type="AlphaFoldDB" id="A0A540WV78"/>
<keyword evidence="2" id="KW-1185">Reference proteome</keyword>
<protein>
    <submittedName>
        <fullName evidence="1">Uncharacterized protein</fullName>
    </submittedName>
</protein>
<proteinExistence type="predicted"/>
<comment type="caution">
    <text evidence="1">The sequence shown here is derived from an EMBL/GenBank/DDBJ whole genome shotgun (WGS) entry which is preliminary data.</text>
</comment>
<evidence type="ECO:0000313" key="1">
    <source>
        <dbReference type="EMBL" id="TQF12896.1"/>
    </source>
</evidence>
<dbReference type="RefSeq" id="WP_141645370.1">
    <property type="nucleotide sequence ID" value="NZ_VIFM01000120.1"/>
</dbReference>
<dbReference type="OrthoDB" id="9798107at2"/>
<evidence type="ECO:0000313" key="2">
    <source>
        <dbReference type="Proteomes" id="UP000315369"/>
    </source>
</evidence>
<reference evidence="1 2" key="1">
    <citation type="submission" date="2019-06" db="EMBL/GenBank/DDBJ databases">
        <authorList>
            <person name="Livingstone P."/>
            <person name="Whitworth D."/>
        </authorList>
    </citation>
    <scope>NUCLEOTIDE SEQUENCE [LARGE SCALE GENOMIC DNA]</scope>
    <source>
        <strain evidence="1 2">AM401</strain>
    </source>
</reference>